<name>A0A1P8WFH6_9PLAN</name>
<sequence>MNARIKRRVRASLVASALASGIIILTAFGMMTALRGGTRTTATPSEATAAAAITEVSLSGDITKLTDDSFELKDADSKVQTVTVDDDTIYTLDGSEALFSSLKVGHTVSVQLKPDSDKTVAKSVDATSRVDGQCDEAIRSSTAPHSSRVANSSSYNRSRALAPHIAIAEGQPTCPTNVCLSRRPSRSCYCWAWTLQSPTRLKLPSDAFSEFRKTLSVLGFQSLQTVIFLQQNLRLDQIQNRVGTIGDVRILCHECSCPFQLGDWSFSVG</sequence>
<evidence type="ECO:0000313" key="3">
    <source>
        <dbReference type="EMBL" id="APZ92819.1"/>
    </source>
</evidence>
<accession>A0A1P8WFH6</accession>
<evidence type="ECO:0000259" key="2">
    <source>
        <dbReference type="Pfam" id="PF18914"/>
    </source>
</evidence>
<keyword evidence="4" id="KW-1185">Reference proteome</keyword>
<dbReference type="KEGG" id="fmr:Fuma_02431"/>
<gene>
    <name evidence="3" type="ORF">Fuma_02431</name>
</gene>
<evidence type="ECO:0000313" key="4">
    <source>
        <dbReference type="Proteomes" id="UP000187735"/>
    </source>
</evidence>
<keyword evidence="1" id="KW-0472">Membrane</keyword>
<organism evidence="3 4">
    <name type="scientific">Fuerstiella marisgermanici</name>
    <dbReference type="NCBI Taxonomy" id="1891926"/>
    <lineage>
        <taxon>Bacteria</taxon>
        <taxon>Pseudomonadati</taxon>
        <taxon>Planctomycetota</taxon>
        <taxon>Planctomycetia</taxon>
        <taxon>Planctomycetales</taxon>
        <taxon>Planctomycetaceae</taxon>
        <taxon>Fuerstiella</taxon>
    </lineage>
</organism>
<dbReference type="AlphaFoldDB" id="A0A1P8WFH6"/>
<keyword evidence="1" id="KW-0812">Transmembrane</keyword>
<proteinExistence type="predicted"/>
<feature type="domain" description="DUF5666" evidence="2">
    <location>
        <begin position="60"/>
        <end position="121"/>
    </location>
</feature>
<dbReference type="EMBL" id="CP017641">
    <property type="protein sequence ID" value="APZ92819.1"/>
    <property type="molecule type" value="Genomic_DNA"/>
</dbReference>
<dbReference type="RefSeq" id="WP_077024388.1">
    <property type="nucleotide sequence ID" value="NZ_CP017641.1"/>
</dbReference>
<reference evidence="3 4" key="1">
    <citation type="journal article" date="2016" name="Front. Microbiol.">
        <title>Fuerstia marisgermanicae gen. nov., sp. nov., an Unusual Member of the Phylum Planctomycetes from the German Wadden Sea.</title>
        <authorList>
            <person name="Kohn T."/>
            <person name="Heuer A."/>
            <person name="Jogler M."/>
            <person name="Vollmers J."/>
            <person name="Boedeker C."/>
            <person name="Bunk B."/>
            <person name="Rast P."/>
            <person name="Borchert D."/>
            <person name="Glockner I."/>
            <person name="Freese H.M."/>
            <person name="Klenk H.P."/>
            <person name="Overmann J."/>
            <person name="Kaster A.K."/>
            <person name="Rohde M."/>
            <person name="Wiegand S."/>
            <person name="Jogler C."/>
        </authorList>
    </citation>
    <scope>NUCLEOTIDE SEQUENCE [LARGE SCALE GENOMIC DNA]</scope>
    <source>
        <strain evidence="3 4">NH11</strain>
    </source>
</reference>
<evidence type="ECO:0000256" key="1">
    <source>
        <dbReference type="SAM" id="Phobius"/>
    </source>
</evidence>
<dbReference type="InterPro" id="IPR043724">
    <property type="entry name" value="DUF5666"/>
</dbReference>
<dbReference type="Proteomes" id="UP000187735">
    <property type="component" value="Chromosome"/>
</dbReference>
<protein>
    <recommendedName>
        <fullName evidence="2">DUF5666 domain-containing protein</fullName>
    </recommendedName>
</protein>
<feature type="transmembrane region" description="Helical" evidence="1">
    <location>
        <begin position="12"/>
        <end position="34"/>
    </location>
</feature>
<dbReference type="Pfam" id="PF18914">
    <property type="entry name" value="DUF5666"/>
    <property type="match status" value="1"/>
</dbReference>
<keyword evidence="1" id="KW-1133">Transmembrane helix</keyword>